<keyword evidence="1" id="KW-1133">Transmembrane helix</keyword>
<accession>A0A2T0GTB7</accession>
<protein>
    <recommendedName>
        <fullName evidence="2">Low molecular weight protein antigen 6 PH domain-containing protein</fullName>
    </recommendedName>
</protein>
<name>A0A2T0GTB7_ACTMO</name>
<dbReference type="InParanoid" id="A0A2T0GTB7"/>
<feature type="domain" description="Low molecular weight protein antigen 6 PH" evidence="2">
    <location>
        <begin position="70"/>
        <end position="144"/>
    </location>
</feature>
<dbReference type="Proteomes" id="UP000239352">
    <property type="component" value="Unassembled WGS sequence"/>
</dbReference>
<reference evidence="3 4" key="1">
    <citation type="submission" date="2018-03" db="EMBL/GenBank/DDBJ databases">
        <title>Actinopolyspora mortivallis from Sahara, screening for active biomolecules.</title>
        <authorList>
            <person name="Selama O."/>
            <person name="Wellington E.M.H."/>
            <person name="Hacene H."/>
        </authorList>
    </citation>
    <scope>NUCLEOTIDE SEQUENCE [LARGE SCALE GENOMIC DNA]</scope>
    <source>
        <strain evidence="3 4">M5A</strain>
    </source>
</reference>
<dbReference type="RefSeq" id="WP_106114723.1">
    <property type="nucleotide sequence ID" value="NZ_PVSR01000034.1"/>
</dbReference>
<dbReference type="Pfam" id="PF10756">
    <property type="entry name" value="bPH_6"/>
    <property type="match status" value="1"/>
</dbReference>
<comment type="caution">
    <text evidence="3">The sequence shown here is derived from an EMBL/GenBank/DDBJ whole genome shotgun (WGS) entry which is preliminary data.</text>
</comment>
<sequence>MLASSDSSQSSTDGTHRWCYPPVLLGLSWVMTCFLVVSTLLIPNGMDRVVTAAGAVLLGALSGMQSYMHPRLRANSSGITVRTLRGPHTWSWEQVSVRGRNVPRLGLKAPVLELDVPESDVPGGLVVLTRPDLGADPLEVAETLNGLKSG</sequence>
<gene>
    <name evidence="3" type="ORF">CEP50_15830</name>
</gene>
<feature type="transmembrane region" description="Helical" evidence="1">
    <location>
        <begin position="49"/>
        <end position="68"/>
    </location>
</feature>
<evidence type="ECO:0000313" key="3">
    <source>
        <dbReference type="EMBL" id="PRW62349.1"/>
    </source>
</evidence>
<dbReference type="EMBL" id="PVSR01000034">
    <property type="protein sequence ID" value="PRW62349.1"/>
    <property type="molecule type" value="Genomic_DNA"/>
</dbReference>
<keyword evidence="1" id="KW-0812">Transmembrane</keyword>
<keyword evidence="1" id="KW-0472">Membrane</keyword>
<keyword evidence="4" id="KW-1185">Reference proteome</keyword>
<proteinExistence type="predicted"/>
<evidence type="ECO:0000259" key="2">
    <source>
        <dbReference type="Pfam" id="PF10756"/>
    </source>
</evidence>
<evidence type="ECO:0000256" key="1">
    <source>
        <dbReference type="SAM" id="Phobius"/>
    </source>
</evidence>
<dbReference type="InterPro" id="IPR019692">
    <property type="entry name" value="CFP-6_PH"/>
</dbReference>
<dbReference type="AlphaFoldDB" id="A0A2T0GTB7"/>
<organism evidence="3 4">
    <name type="scientific">Actinopolyspora mortivallis</name>
    <dbReference type="NCBI Taxonomy" id="33906"/>
    <lineage>
        <taxon>Bacteria</taxon>
        <taxon>Bacillati</taxon>
        <taxon>Actinomycetota</taxon>
        <taxon>Actinomycetes</taxon>
        <taxon>Actinopolysporales</taxon>
        <taxon>Actinopolysporaceae</taxon>
        <taxon>Actinopolyspora</taxon>
    </lineage>
</organism>
<evidence type="ECO:0000313" key="4">
    <source>
        <dbReference type="Proteomes" id="UP000239352"/>
    </source>
</evidence>
<feature type="transmembrane region" description="Helical" evidence="1">
    <location>
        <begin position="20"/>
        <end position="42"/>
    </location>
</feature>